<dbReference type="EMBL" id="WWCR01000009">
    <property type="protein sequence ID" value="MYM72804.1"/>
    <property type="molecule type" value="Genomic_DNA"/>
</dbReference>
<name>A0A7X4KGP1_9BURK</name>
<evidence type="ECO:0000313" key="1">
    <source>
        <dbReference type="EMBL" id="MYM72804.1"/>
    </source>
</evidence>
<reference evidence="1 2" key="1">
    <citation type="submission" date="2019-12" db="EMBL/GenBank/DDBJ databases">
        <title>Novel species isolated from a subtropical stream in China.</title>
        <authorList>
            <person name="Lu H."/>
        </authorList>
    </citation>
    <scope>NUCLEOTIDE SEQUENCE [LARGE SCALE GENOMIC DNA]</scope>
    <source>
        <strain evidence="1 2">FT134W</strain>
    </source>
</reference>
<dbReference type="Proteomes" id="UP000469734">
    <property type="component" value="Unassembled WGS sequence"/>
</dbReference>
<dbReference type="AlphaFoldDB" id="A0A7X4KGP1"/>
<evidence type="ECO:0000313" key="2">
    <source>
        <dbReference type="Proteomes" id="UP000469734"/>
    </source>
</evidence>
<comment type="caution">
    <text evidence="1">The sequence shown here is derived from an EMBL/GenBank/DDBJ whole genome shotgun (WGS) entry which is preliminary data.</text>
</comment>
<protein>
    <submittedName>
        <fullName evidence="1">Uncharacterized protein</fullName>
    </submittedName>
</protein>
<accession>A0A7X4KGP1</accession>
<organism evidence="1 2">
    <name type="scientific">Duganella margarita</name>
    <dbReference type="NCBI Taxonomy" id="2692170"/>
    <lineage>
        <taxon>Bacteria</taxon>
        <taxon>Pseudomonadati</taxon>
        <taxon>Pseudomonadota</taxon>
        <taxon>Betaproteobacteria</taxon>
        <taxon>Burkholderiales</taxon>
        <taxon>Oxalobacteraceae</taxon>
        <taxon>Telluria group</taxon>
        <taxon>Duganella</taxon>
    </lineage>
</organism>
<dbReference type="RefSeq" id="WP_161050166.1">
    <property type="nucleotide sequence ID" value="NZ_WWCR01000009.1"/>
</dbReference>
<sequence length="71" mass="7993">MPFYKVWYSNKSEPLEFSSASRVPDAQILERVFAHENLTADAASTLGQRIAANNLGPVRYTEDEGEPYTIE</sequence>
<gene>
    <name evidence="1" type="ORF">GTP56_11400</name>
</gene>
<proteinExistence type="predicted"/>